<evidence type="ECO:0000256" key="2">
    <source>
        <dbReference type="SAM" id="MobiDB-lite"/>
    </source>
</evidence>
<proteinExistence type="predicted"/>
<dbReference type="Gene3D" id="2.40.40.10">
    <property type="entry name" value="RlpA-like domain"/>
    <property type="match status" value="1"/>
</dbReference>
<dbReference type="InParanoid" id="E5R3Z0"/>
<dbReference type="OMA" id="WETVTDI"/>
<dbReference type="HOGENOM" id="CLU_052701_0_0_1"/>
<feature type="region of interest" description="Disordered" evidence="2">
    <location>
        <begin position="68"/>
        <end position="163"/>
    </location>
</feature>
<protein>
    <recommendedName>
        <fullName evidence="6">Allergen Asp f 7</fullName>
    </recommendedName>
</protein>
<name>E5R3Z0_ARTGP</name>
<gene>
    <name evidence="4" type="ORF">MGYG_01851</name>
</gene>
<dbReference type="AlphaFoldDB" id="E5R3Z0"/>
<dbReference type="CDD" id="cd22191">
    <property type="entry name" value="DPBB_RlpA_EXP_N-like"/>
    <property type="match status" value="1"/>
</dbReference>
<dbReference type="Proteomes" id="UP000002669">
    <property type="component" value="Unassembled WGS sequence"/>
</dbReference>
<dbReference type="STRING" id="535722.E5R3Z0"/>
<dbReference type="GeneID" id="10033123"/>
<organism evidence="5">
    <name type="scientific">Arthroderma gypseum (strain ATCC MYA-4604 / CBS 118893)</name>
    <name type="common">Microsporum gypseum</name>
    <dbReference type="NCBI Taxonomy" id="535722"/>
    <lineage>
        <taxon>Eukaryota</taxon>
        <taxon>Fungi</taxon>
        <taxon>Dikarya</taxon>
        <taxon>Ascomycota</taxon>
        <taxon>Pezizomycotina</taxon>
        <taxon>Eurotiomycetes</taxon>
        <taxon>Eurotiomycetidae</taxon>
        <taxon>Onygenales</taxon>
        <taxon>Arthrodermataceae</taxon>
        <taxon>Nannizzia</taxon>
    </lineage>
</organism>
<dbReference type="InterPro" id="IPR051477">
    <property type="entry name" value="Expansin_CellWall"/>
</dbReference>
<feature type="signal peptide" evidence="3">
    <location>
        <begin position="1"/>
        <end position="20"/>
    </location>
</feature>
<feature type="compositionally biased region" description="Low complexity" evidence="2">
    <location>
        <begin position="96"/>
        <end position="106"/>
    </location>
</feature>
<evidence type="ECO:0000313" key="4">
    <source>
        <dbReference type="EMBL" id="EFQ98836.1"/>
    </source>
</evidence>
<evidence type="ECO:0000256" key="1">
    <source>
        <dbReference type="ARBA" id="ARBA00022729"/>
    </source>
</evidence>
<dbReference type="SUPFAM" id="SSF50685">
    <property type="entry name" value="Barwin-like endoglucanases"/>
    <property type="match status" value="1"/>
</dbReference>
<evidence type="ECO:0008006" key="6">
    <source>
        <dbReference type="Google" id="ProtNLM"/>
    </source>
</evidence>
<dbReference type="EMBL" id="DS989822">
    <property type="protein sequence ID" value="EFQ98836.1"/>
    <property type="molecule type" value="Genomic_DNA"/>
</dbReference>
<keyword evidence="1 3" id="KW-0732">Signal</keyword>
<dbReference type="PANTHER" id="PTHR31836:SF28">
    <property type="entry name" value="SRCR DOMAIN-CONTAINING PROTEIN-RELATED"/>
    <property type="match status" value="1"/>
</dbReference>
<accession>E5R3Z0</accession>
<feature type="chain" id="PRO_5003197879" description="Allergen Asp f 7" evidence="3">
    <location>
        <begin position="21"/>
        <end position="277"/>
    </location>
</feature>
<dbReference type="VEuPathDB" id="FungiDB:MGYG_01851"/>
<feature type="compositionally biased region" description="Pro residues" evidence="2">
    <location>
        <begin position="107"/>
        <end position="153"/>
    </location>
</feature>
<dbReference type="PRINTS" id="PR01217">
    <property type="entry name" value="PRICHEXTENSN"/>
</dbReference>
<dbReference type="OrthoDB" id="623670at2759"/>
<evidence type="ECO:0000256" key="3">
    <source>
        <dbReference type="SAM" id="SignalP"/>
    </source>
</evidence>
<dbReference type="eggNOG" id="ENOG502S2E4">
    <property type="taxonomic scope" value="Eukaryota"/>
</dbReference>
<evidence type="ECO:0000313" key="5">
    <source>
        <dbReference type="Proteomes" id="UP000002669"/>
    </source>
</evidence>
<keyword evidence="5" id="KW-1185">Reference proteome</keyword>
<reference evidence="5" key="1">
    <citation type="journal article" date="2012" name="MBio">
        <title>Comparative genome analysis of Trichophyton rubrum and related dermatophytes reveals candidate genes involved in infection.</title>
        <authorList>
            <person name="Martinez D.A."/>
            <person name="Oliver B.G."/>
            <person name="Graeser Y."/>
            <person name="Goldberg J.M."/>
            <person name="Li W."/>
            <person name="Martinez-Rossi N.M."/>
            <person name="Monod M."/>
            <person name="Shelest E."/>
            <person name="Barton R.C."/>
            <person name="Birch E."/>
            <person name="Brakhage A.A."/>
            <person name="Chen Z."/>
            <person name="Gurr S.J."/>
            <person name="Heiman D."/>
            <person name="Heitman J."/>
            <person name="Kosti I."/>
            <person name="Rossi A."/>
            <person name="Saif S."/>
            <person name="Samalova M."/>
            <person name="Saunders C.W."/>
            <person name="Shea T."/>
            <person name="Summerbell R.C."/>
            <person name="Xu J."/>
            <person name="Young S."/>
            <person name="Zeng Q."/>
            <person name="Birren B.W."/>
            <person name="Cuomo C.A."/>
            <person name="White T.C."/>
        </authorList>
    </citation>
    <scope>NUCLEOTIDE SEQUENCE [LARGE SCALE GENOMIC DNA]</scope>
    <source>
        <strain evidence="5">ATCC MYA-4604 / CBS 118893</strain>
    </source>
</reference>
<dbReference type="PANTHER" id="PTHR31836">
    <property type="match status" value="1"/>
</dbReference>
<dbReference type="InterPro" id="IPR036908">
    <property type="entry name" value="RlpA-like_sf"/>
</dbReference>
<sequence length="277" mass="28283">MAPQFFKALTVATALGATLAAALPLQQKPTVWHTTTTVIVKTITKTATVTGAPGPDYTVPPAYTTPVAPTVPSNTPEEPKYTPVPSAPASSSNTYSAPAEPTSSSAPAPPPPPPTTTPTPAPEPTTPTTPPPPPPTTTPPPPPPPVSTPPATKPPVISVPPLGGGGSTYTGPCGAGSPCLGEITFYDGGLGACGTNIDTNGEDAIALPIDLMGPLSNTNPYCGMQVQISYKGKTATATVKDKCAGCTGNNIDMTRFLFYKFGVEADGRIHDVEWHFI</sequence>
<dbReference type="RefSeq" id="XP_003177788.1">
    <property type="nucleotide sequence ID" value="XM_003177740.1"/>
</dbReference>